<keyword evidence="3" id="KW-0233">DNA recombination</keyword>
<dbReference type="Proteomes" id="UP001158576">
    <property type="component" value="Chromosome 1"/>
</dbReference>
<dbReference type="Gene3D" id="1.10.10.10">
    <property type="entry name" value="Winged helix-like DNA-binding domain superfamily/Winged helix DNA-binding domain"/>
    <property type="match status" value="1"/>
</dbReference>
<dbReference type="InterPro" id="IPR010776">
    <property type="entry name" value="Hop2_WH_dom"/>
</dbReference>
<dbReference type="InterPro" id="IPR036388">
    <property type="entry name" value="WH-like_DNA-bd_sf"/>
</dbReference>
<evidence type="ECO:0000256" key="1">
    <source>
        <dbReference type="ARBA" id="ARBA00004123"/>
    </source>
</evidence>
<gene>
    <name evidence="8" type="ORF">OKIOD_LOCUS11258</name>
</gene>
<evidence type="ECO:0000313" key="8">
    <source>
        <dbReference type="EMBL" id="CAG5105832.1"/>
    </source>
</evidence>
<name>A0ABN7SV70_OIKDI</name>
<comment type="subcellular location">
    <subcellularLocation>
        <location evidence="1">Nucleus</location>
    </subcellularLocation>
</comment>
<evidence type="ECO:0000256" key="4">
    <source>
        <dbReference type="ARBA" id="ARBA00023242"/>
    </source>
</evidence>
<evidence type="ECO:0000256" key="6">
    <source>
        <dbReference type="SAM" id="Coils"/>
    </source>
</evidence>
<proteinExistence type="inferred from homology"/>
<keyword evidence="9" id="KW-1185">Reference proteome</keyword>
<keyword evidence="4" id="KW-0539">Nucleus</keyword>
<dbReference type="Pfam" id="PF07106">
    <property type="entry name" value="WHD_TBPIP"/>
    <property type="match status" value="1"/>
</dbReference>
<dbReference type="PANTHER" id="PTHR15938:SF0">
    <property type="entry name" value="HOMOLOGOUS-PAIRING PROTEIN 2 HOMOLOG"/>
    <property type="match status" value="1"/>
</dbReference>
<evidence type="ECO:0000259" key="7">
    <source>
        <dbReference type="Pfam" id="PF07106"/>
    </source>
</evidence>
<keyword evidence="6" id="KW-0175">Coiled coil</keyword>
<evidence type="ECO:0000256" key="3">
    <source>
        <dbReference type="ARBA" id="ARBA00023172"/>
    </source>
</evidence>
<comment type="similarity">
    <text evidence="2">Belongs to the HOP2 family.</text>
</comment>
<keyword evidence="5" id="KW-0469">Meiosis</keyword>
<organism evidence="8 9">
    <name type="scientific">Oikopleura dioica</name>
    <name type="common">Tunicate</name>
    <dbReference type="NCBI Taxonomy" id="34765"/>
    <lineage>
        <taxon>Eukaryota</taxon>
        <taxon>Metazoa</taxon>
        <taxon>Chordata</taxon>
        <taxon>Tunicata</taxon>
        <taxon>Appendicularia</taxon>
        <taxon>Copelata</taxon>
        <taxon>Oikopleuridae</taxon>
        <taxon>Oikopleura</taxon>
    </lineage>
</organism>
<protein>
    <submittedName>
        <fullName evidence="8">Oidioi.mRNA.OKI2018_I69.chr1.g2493.t1.cds</fullName>
    </submittedName>
</protein>
<feature type="domain" description="Homologous-pairing protein 2 winged helix" evidence="7">
    <location>
        <begin position="3"/>
        <end position="33"/>
    </location>
</feature>
<feature type="coiled-coil region" evidence="6">
    <location>
        <begin position="45"/>
        <end position="116"/>
    </location>
</feature>
<evidence type="ECO:0000313" key="9">
    <source>
        <dbReference type="Proteomes" id="UP001158576"/>
    </source>
</evidence>
<evidence type="ECO:0000256" key="5">
    <source>
        <dbReference type="ARBA" id="ARBA00023254"/>
    </source>
</evidence>
<accession>A0ABN7SV70</accession>
<dbReference type="PANTHER" id="PTHR15938">
    <property type="entry name" value="TBP-1 INTERACTING PROTEIN"/>
    <property type="match status" value="1"/>
</dbReference>
<sequence>MPKAGIQTTLEKLAKDGLLVEKVYGKTPIYVVNQAQFETVDEEGFNQLKVENDQLRLVVKEKRKEAKDLDAELRKYTTKVSSAELKLKIKEKKESIQALRTQLEQLKEAGATMNADELENSVKNNVKLAKLWKSRKRIGDDMMNAVSEGLQKPMKVFIELADLNLDPEGAAIPKY</sequence>
<reference evidence="8 9" key="1">
    <citation type="submission" date="2021-04" db="EMBL/GenBank/DDBJ databases">
        <authorList>
            <person name="Bliznina A."/>
        </authorList>
    </citation>
    <scope>NUCLEOTIDE SEQUENCE [LARGE SCALE GENOMIC DNA]</scope>
</reference>
<evidence type="ECO:0000256" key="2">
    <source>
        <dbReference type="ARBA" id="ARBA00007922"/>
    </source>
</evidence>
<dbReference type="EMBL" id="OU015566">
    <property type="protein sequence ID" value="CAG5105832.1"/>
    <property type="molecule type" value="Genomic_DNA"/>
</dbReference>